<sequence>MKKRIGILTIFFTVISTMLVIPQIYHATPGIVIVTFLGLLFGSFCMALAVSLFVRMVMKR</sequence>
<dbReference type="EMBL" id="JAMDLW010000026">
    <property type="protein sequence ID" value="MCY9521770.1"/>
    <property type="molecule type" value="Genomic_DNA"/>
</dbReference>
<organism evidence="2 3">
    <name type="scientific">Paenibacillus apiarius</name>
    <dbReference type="NCBI Taxonomy" id="46240"/>
    <lineage>
        <taxon>Bacteria</taxon>
        <taxon>Bacillati</taxon>
        <taxon>Bacillota</taxon>
        <taxon>Bacilli</taxon>
        <taxon>Bacillales</taxon>
        <taxon>Paenibacillaceae</taxon>
        <taxon>Paenibacillus</taxon>
    </lineage>
</organism>
<evidence type="ECO:0000313" key="3">
    <source>
        <dbReference type="Proteomes" id="UP001207626"/>
    </source>
</evidence>
<comment type="caution">
    <text evidence="2">The sequence shown here is derived from an EMBL/GenBank/DDBJ whole genome shotgun (WGS) entry which is preliminary data.</text>
</comment>
<proteinExistence type="predicted"/>
<keyword evidence="1" id="KW-0472">Membrane</keyword>
<keyword evidence="1" id="KW-1133">Transmembrane helix</keyword>
<dbReference type="GeneID" id="77004026"/>
<feature type="transmembrane region" description="Helical" evidence="1">
    <location>
        <begin position="7"/>
        <end position="25"/>
    </location>
</feature>
<name>A0ABT4DWP3_9BACL</name>
<protein>
    <submittedName>
        <fullName evidence="2">Uncharacterized protein</fullName>
    </submittedName>
</protein>
<keyword evidence="3" id="KW-1185">Reference proteome</keyword>
<dbReference type="RefSeq" id="WP_087432554.1">
    <property type="nucleotide sequence ID" value="NZ_JAFFHZ010000001.1"/>
</dbReference>
<gene>
    <name evidence="2" type="ORF">M5X09_19225</name>
</gene>
<keyword evidence="1" id="KW-0812">Transmembrane</keyword>
<accession>A0ABT4DWP3</accession>
<dbReference type="Proteomes" id="UP001207626">
    <property type="component" value="Unassembled WGS sequence"/>
</dbReference>
<evidence type="ECO:0000313" key="2">
    <source>
        <dbReference type="EMBL" id="MCY9521770.1"/>
    </source>
</evidence>
<evidence type="ECO:0000256" key="1">
    <source>
        <dbReference type="SAM" id="Phobius"/>
    </source>
</evidence>
<reference evidence="2 3" key="1">
    <citation type="submission" date="2022-05" db="EMBL/GenBank/DDBJ databases">
        <title>Genome Sequencing of Bee-Associated Microbes.</title>
        <authorList>
            <person name="Dunlap C."/>
        </authorList>
    </citation>
    <scope>NUCLEOTIDE SEQUENCE [LARGE SCALE GENOMIC DNA]</scope>
    <source>
        <strain evidence="2 3">NRRL NRS-1438</strain>
    </source>
</reference>
<feature type="transmembrane region" description="Helical" evidence="1">
    <location>
        <begin position="31"/>
        <end position="54"/>
    </location>
</feature>